<feature type="transmembrane region" description="Helical" evidence="8">
    <location>
        <begin position="565"/>
        <end position="587"/>
    </location>
</feature>
<evidence type="ECO:0000256" key="1">
    <source>
        <dbReference type="ARBA" id="ARBA00004141"/>
    </source>
</evidence>
<evidence type="ECO:0000256" key="7">
    <source>
        <dbReference type="SAM" id="MobiDB-lite"/>
    </source>
</evidence>
<name>A0A8K1FFV5_PYTOL</name>
<comment type="caution">
    <text evidence="12">The sequence shown here is derived from an EMBL/GenBank/DDBJ whole genome shotgun (WGS) entry which is preliminary data.</text>
</comment>
<feature type="transmembrane region" description="Helical" evidence="8">
    <location>
        <begin position="730"/>
        <end position="750"/>
    </location>
</feature>
<dbReference type="Pfam" id="PF14703">
    <property type="entry name" value="PHM7_cyt"/>
    <property type="match status" value="1"/>
</dbReference>
<evidence type="ECO:0000259" key="11">
    <source>
        <dbReference type="Pfam" id="PF14703"/>
    </source>
</evidence>
<evidence type="ECO:0000256" key="5">
    <source>
        <dbReference type="ARBA" id="ARBA00022989"/>
    </source>
</evidence>
<protein>
    <submittedName>
        <fullName evidence="12">Uncharacterized protein</fullName>
    </submittedName>
</protein>
<gene>
    <name evidence="12" type="ORF">Poli38472_001003</name>
</gene>
<feature type="compositionally biased region" description="Basic and acidic residues" evidence="7">
    <location>
        <begin position="367"/>
        <end position="377"/>
    </location>
</feature>
<evidence type="ECO:0000256" key="8">
    <source>
        <dbReference type="SAM" id="Phobius"/>
    </source>
</evidence>
<dbReference type="GO" id="GO:0005886">
    <property type="term" value="C:plasma membrane"/>
    <property type="evidence" value="ECO:0007669"/>
    <property type="project" value="TreeGrafter"/>
</dbReference>
<feature type="compositionally biased region" description="Basic and acidic residues" evidence="7">
    <location>
        <begin position="396"/>
        <end position="411"/>
    </location>
</feature>
<evidence type="ECO:0000256" key="3">
    <source>
        <dbReference type="ARBA" id="ARBA00022448"/>
    </source>
</evidence>
<proteinExistence type="inferred from homology"/>
<feature type="transmembrane region" description="Helical" evidence="8">
    <location>
        <begin position="473"/>
        <end position="494"/>
    </location>
</feature>
<dbReference type="Pfam" id="PF02714">
    <property type="entry name" value="RSN1_7TM"/>
    <property type="match status" value="1"/>
</dbReference>
<dbReference type="AlphaFoldDB" id="A0A8K1FFV5"/>
<accession>A0A8K1FFV5</accession>
<feature type="transmembrane region" description="Helical" evidence="8">
    <location>
        <begin position="23"/>
        <end position="40"/>
    </location>
</feature>
<evidence type="ECO:0000256" key="4">
    <source>
        <dbReference type="ARBA" id="ARBA00022692"/>
    </source>
</evidence>
<feature type="compositionally biased region" description="Acidic residues" evidence="7">
    <location>
        <begin position="383"/>
        <end position="392"/>
    </location>
</feature>
<dbReference type="PANTHER" id="PTHR13018:SF5">
    <property type="entry name" value="RE44586P"/>
    <property type="match status" value="1"/>
</dbReference>
<keyword evidence="4 8" id="KW-0812">Transmembrane</keyword>
<dbReference type="Pfam" id="PF13967">
    <property type="entry name" value="RSN1_TM"/>
    <property type="match status" value="1"/>
</dbReference>
<dbReference type="GO" id="GO:0005227">
    <property type="term" value="F:calcium-activated cation channel activity"/>
    <property type="evidence" value="ECO:0007669"/>
    <property type="project" value="InterPro"/>
</dbReference>
<organism evidence="12 13">
    <name type="scientific">Pythium oligandrum</name>
    <name type="common">Mycoparasitic fungus</name>
    <dbReference type="NCBI Taxonomy" id="41045"/>
    <lineage>
        <taxon>Eukaryota</taxon>
        <taxon>Sar</taxon>
        <taxon>Stramenopiles</taxon>
        <taxon>Oomycota</taxon>
        <taxon>Peronosporomycetes</taxon>
        <taxon>Pythiales</taxon>
        <taxon>Pythiaceae</taxon>
        <taxon>Pythium</taxon>
    </lineage>
</organism>
<feature type="transmembrane region" description="Helical" evidence="8">
    <location>
        <begin position="678"/>
        <end position="709"/>
    </location>
</feature>
<feature type="transmembrane region" description="Helical" evidence="8">
    <location>
        <begin position="756"/>
        <end position="776"/>
    </location>
</feature>
<feature type="domain" description="CSC1/OSCA1-like N-terminal transmembrane" evidence="10">
    <location>
        <begin position="19"/>
        <end position="171"/>
    </location>
</feature>
<feature type="transmembrane region" description="Helical" evidence="8">
    <location>
        <begin position="152"/>
        <end position="172"/>
    </location>
</feature>
<dbReference type="OrthoDB" id="1689567at2759"/>
<evidence type="ECO:0000256" key="6">
    <source>
        <dbReference type="ARBA" id="ARBA00023136"/>
    </source>
</evidence>
<sequence>MSSTQTDAQNASINPSGTLKTSVTIYFTLLGVGLLLFECVRRRFRRAYDSRATDGNVFWTYTQSTLANRPFSWIWTVYQVSDDEILERCGLDILSFLRFLRMGQKVALLAVGLSAVLFPLYATSTPPPTSRKEVDPLERITMSNVSKGDKRLWASMVASYVVCCYTMYLLLLEYQHYVRRRHEMLSKTEAPMYTILVNDLPLKLRTGQTLEQYMHKLFPSTVRCVYVAVECSKLEEMVAERDKVRDALEHALALNEVKGTRPRHRVDGSWWDMVRCRTGSRGLLVDSIDHYQDTLAKLNEKVAREIVSIENAQAQLAQEVAAQEHGNITAPTMTQEEDENLAEHLQSQRHLEEGRKGATEMTATNSVDRESQNDHRQSVQAIVEDDEDEEESVPSGKEEDQTTRERSRREHPIRVMRRAAFISFTSLVSAQVAQQTLQSSNPVSMAITPAPHVDDVNWENIGLQYRTRAMGQLISSLITAAIVLFWTIPTAFVASLSTVESLRRALPFLNKAFDKYPILEEVFKQIAPLALVGLSALAPIIFRFLSAREGHPSITEVRAALFTKLAYFQLIQIFFVTVVVGTVMDSLKEIIDQPKTLISMLGRSMPQQSTFFMSYVIVLTGLGLVLELLRVVPIVLSLLFSCLAPQLTRRERNAKWYGLASISNTDAFDPTSTLADCFLVMLVTLTFATIAPLVCYFTGWFFFIAEVVYRRQILFVYKSTSFAMGAYWPRLYSFLIVALVVSQLTLVGLLSLKRAVTPTVLIFVLIVIILLFHHYVSSLFPRVAKYLPLNECVRFDELRSQRDPDRTYYFLDGVYQQPAMQQMKPLRADYRMLGEEDYERGAIVSSPEMHAEDQRLFSSDGTM</sequence>
<keyword evidence="13" id="KW-1185">Reference proteome</keyword>
<feature type="compositionally biased region" description="Basic and acidic residues" evidence="7">
    <location>
        <begin position="349"/>
        <end position="358"/>
    </location>
</feature>
<dbReference type="InterPro" id="IPR032880">
    <property type="entry name" value="CSC1/OSCA1-like_N"/>
</dbReference>
<feature type="domain" description="CSC1/OSCA1-like cytosolic" evidence="11">
    <location>
        <begin position="193"/>
        <end position="338"/>
    </location>
</feature>
<comment type="subcellular location">
    <subcellularLocation>
        <location evidence="1">Membrane</location>
        <topology evidence="1">Multi-pass membrane protein</topology>
    </subcellularLocation>
</comment>
<keyword evidence="3" id="KW-0813">Transport</keyword>
<feature type="transmembrane region" description="Helical" evidence="8">
    <location>
        <begin position="106"/>
        <end position="122"/>
    </location>
</feature>
<dbReference type="InterPro" id="IPR027815">
    <property type="entry name" value="CSC1/OSCA1-like_cyt"/>
</dbReference>
<dbReference type="InterPro" id="IPR003864">
    <property type="entry name" value="CSC1/OSCA1-like_7TM"/>
</dbReference>
<feature type="transmembrane region" description="Helical" evidence="8">
    <location>
        <begin position="608"/>
        <end position="629"/>
    </location>
</feature>
<feature type="transmembrane region" description="Helical" evidence="8">
    <location>
        <begin position="526"/>
        <end position="545"/>
    </location>
</feature>
<evidence type="ECO:0000313" key="13">
    <source>
        <dbReference type="Proteomes" id="UP000794436"/>
    </source>
</evidence>
<keyword evidence="5 8" id="KW-1133">Transmembrane helix</keyword>
<keyword evidence="6 8" id="KW-0472">Membrane</keyword>
<feature type="domain" description="CSC1/OSCA1-like 7TM region" evidence="9">
    <location>
        <begin position="473"/>
        <end position="750"/>
    </location>
</feature>
<evidence type="ECO:0000259" key="9">
    <source>
        <dbReference type="Pfam" id="PF02714"/>
    </source>
</evidence>
<evidence type="ECO:0000313" key="12">
    <source>
        <dbReference type="EMBL" id="TMW60961.1"/>
    </source>
</evidence>
<evidence type="ECO:0000259" key="10">
    <source>
        <dbReference type="Pfam" id="PF13967"/>
    </source>
</evidence>
<dbReference type="EMBL" id="SPLM01000108">
    <property type="protein sequence ID" value="TMW60961.1"/>
    <property type="molecule type" value="Genomic_DNA"/>
</dbReference>
<feature type="region of interest" description="Disordered" evidence="7">
    <location>
        <begin position="336"/>
        <end position="411"/>
    </location>
</feature>
<evidence type="ECO:0000256" key="2">
    <source>
        <dbReference type="ARBA" id="ARBA00007779"/>
    </source>
</evidence>
<comment type="similarity">
    <text evidence="2">Belongs to the CSC1 (TC 1.A.17) family.</text>
</comment>
<dbReference type="InterPro" id="IPR045122">
    <property type="entry name" value="Csc1-like"/>
</dbReference>
<dbReference type="PANTHER" id="PTHR13018">
    <property type="entry name" value="PROBABLE MEMBRANE PROTEIN DUF221-RELATED"/>
    <property type="match status" value="1"/>
</dbReference>
<dbReference type="Proteomes" id="UP000794436">
    <property type="component" value="Unassembled WGS sequence"/>
</dbReference>
<reference evidence="12" key="1">
    <citation type="submission" date="2019-03" db="EMBL/GenBank/DDBJ databases">
        <title>Long read genome sequence of the mycoparasitic Pythium oligandrum ATCC 38472 isolated from sugarbeet rhizosphere.</title>
        <authorList>
            <person name="Gaulin E."/>
        </authorList>
    </citation>
    <scope>NUCLEOTIDE SEQUENCE</scope>
    <source>
        <strain evidence="12">ATCC 38472_TT</strain>
    </source>
</reference>